<gene>
    <name evidence="6" type="ORF">L914_19834</name>
</gene>
<evidence type="ECO:0000313" key="6">
    <source>
        <dbReference type="EMBL" id="ETM32852.1"/>
    </source>
</evidence>
<dbReference type="VEuPathDB" id="FungiDB:PPTG_21792"/>
<evidence type="ECO:0000256" key="3">
    <source>
        <dbReference type="ARBA" id="ARBA00022525"/>
    </source>
</evidence>
<dbReference type="AlphaFoldDB" id="W2M8Z3"/>
<keyword evidence="3 5" id="KW-0964">Secreted</keyword>
<dbReference type="Gene3D" id="1.10.10.2460">
    <property type="match status" value="1"/>
</dbReference>
<reference evidence="6" key="1">
    <citation type="submission" date="2013-11" db="EMBL/GenBank/DDBJ databases">
        <title>The Genome Sequence of Phytophthora parasitica IAC_01/95.</title>
        <authorList>
            <consortium name="The Broad Institute Genomics Platform"/>
            <person name="Russ C."/>
            <person name="Tyler B."/>
            <person name="Panabieres F."/>
            <person name="Shan W."/>
            <person name="Tripathy S."/>
            <person name="Grunwald N."/>
            <person name="Machado M."/>
            <person name="Johnson C.S."/>
            <person name="Arredondo F."/>
            <person name="Hong C."/>
            <person name="Coffey M."/>
            <person name="Young S.K."/>
            <person name="Zeng Q."/>
            <person name="Gargeya S."/>
            <person name="Fitzgerald M."/>
            <person name="Abouelleil A."/>
            <person name="Alvarado L."/>
            <person name="Chapman S.B."/>
            <person name="Gainer-Dewar J."/>
            <person name="Goldberg J."/>
            <person name="Griggs A."/>
            <person name="Gujja S."/>
            <person name="Hansen M."/>
            <person name="Howarth C."/>
            <person name="Imamovic A."/>
            <person name="Ireland A."/>
            <person name="Larimer J."/>
            <person name="McCowan C."/>
            <person name="Murphy C."/>
            <person name="Pearson M."/>
            <person name="Poon T.W."/>
            <person name="Priest M."/>
            <person name="Roberts A."/>
            <person name="Saif S."/>
            <person name="Shea T."/>
            <person name="Sykes S."/>
            <person name="Wortman J."/>
            <person name="Nusbaum C."/>
            <person name="Birren B."/>
        </authorList>
    </citation>
    <scope>NUCLEOTIDE SEQUENCE [LARGE SCALE GENOMIC DNA]</scope>
    <source>
        <strain evidence="6">IAC_01/95</strain>
    </source>
</reference>
<keyword evidence="4 5" id="KW-0732">Signal</keyword>
<accession>W2M8Z3</accession>
<proteinExistence type="inferred from homology"/>
<evidence type="ECO:0000256" key="5">
    <source>
        <dbReference type="RuleBase" id="RU367124"/>
    </source>
</evidence>
<dbReference type="Pfam" id="PF16810">
    <property type="entry name" value="RXLR"/>
    <property type="match status" value="1"/>
</dbReference>
<organism evidence="6">
    <name type="scientific">Phytophthora nicotianae</name>
    <name type="common">Potato buckeye rot agent</name>
    <name type="synonym">Phytophthora parasitica</name>
    <dbReference type="NCBI Taxonomy" id="4792"/>
    <lineage>
        <taxon>Eukaryota</taxon>
        <taxon>Sar</taxon>
        <taxon>Stramenopiles</taxon>
        <taxon>Oomycota</taxon>
        <taxon>Peronosporomycetes</taxon>
        <taxon>Peronosporales</taxon>
        <taxon>Peronosporaceae</taxon>
        <taxon>Phytophthora</taxon>
    </lineage>
</organism>
<feature type="chain" id="PRO_5028524054" description="RxLR effector protein" evidence="5">
    <location>
        <begin position="26"/>
        <end position="175"/>
    </location>
</feature>
<dbReference type="InterPro" id="IPR031825">
    <property type="entry name" value="RXLR"/>
</dbReference>
<comment type="subcellular location">
    <subcellularLocation>
        <location evidence="1 5">Secreted</location>
    </subcellularLocation>
</comment>
<comment type="function">
    <text evidence="5">Effector that suppresses plant defense responses during pathogen infection.</text>
</comment>
<evidence type="ECO:0000256" key="1">
    <source>
        <dbReference type="ARBA" id="ARBA00004613"/>
    </source>
</evidence>
<evidence type="ECO:0000256" key="4">
    <source>
        <dbReference type="ARBA" id="ARBA00022729"/>
    </source>
</evidence>
<evidence type="ECO:0000256" key="2">
    <source>
        <dbReference type="ARBA" id="ARBA00010400"/>
    </source>
</evidence>
<dbReference type="EMBL" id="KI696225">
    <property type="protein sequence ID" value="ETM32852.1"/>
    <property type="molecule type" value="Genomic_DNA"/>
</dbReference>
<dbReference type="GO" id="GO:0005576">
    <property type="term" value="C:extracellular region"/>
    <property type="evidence" value="ECO:0007669"/>
    <property type="project" value="UniProtKB-SubCell"/>
</dbReference>
<dbReference type="Proteomes" id="UP000054532">
    <property type="component" value="Unassembled WGS sequence"/>
</dbReference>
<name>W2M8Z3_PHYNI</name>
<sequence>MVDAAAEHTTRLMAVVLVFIAGANANSFSPASVDVVQAEAAKQNSFLRAIHTTEGNDKHDDDEERLLSYIAQFIPGTATRQFKKETDNILASLEKLTLDMMYSKMMSETNFRNQMFAEWRKEKKSYRKITKRLKAQGRTDVHYTNLASQFRSYLESVGDKKLAGVKKLRKVDRVE</sequence>
<protein>
    <recommendedName>
        <fullName evidence="5">RxLR effector protein</fullName>
    </recommendedName>
</protein>
<feature type="signal peptide" evidence="5">
    <location>
        <begin position="1"/>
        <end position="25"/>
    </location>
</feature>
<comment type="similarity">
    <text evidence="2 5">Belongs to the RxLR effector family.</text>
</comment>